<reference evidence="2" key="1">
    <citation type="submission" date="2022-11" db="UniProtKB">
        <authorList>
            <consortium name="WormBaseParasite"/>
        </authorList>
    </citation>
    <scope>IDENTIFICATION</scope>
</reference>
<dbReference type="Proteomes" id="UP000887579">
    <property type="component" value="Unplaced"/>
</dbReference>
<name>A0AC34F3J2_9BILA</name>
<protein>
    <submittedName>
        <fullName evidence="2">EGF-like domain-containing protein</fullName>
    </submittedName>
</protein>
<accession>A0AC34F3J2</accession>
<dbReference type="WBParaSite" id="ES5_v2.g11551.t1">
    <property type="protein sequence ID" value="ES5_v2.g11551.t1"/>
    <property type="gene ID" value="ES5_v2.g11551"/>
</dbReference>
<proteinExistence type="predicted"/>
<organism evidence="1 2">
    <name type="scientific">Panagrolaimus sp. ES5</name>
    <dbReference type="NCBI Taxonomy" id="591445"/>
    <lineage>
        <taxon>Eukaryota</taxon>
        <taxon>Metazoa</taxon>
        <taxon>Ecdysozoa</taxon>
        <taxon>Nematoda</taxon>
        <taxon>Chromadorea</taxon>
        <taxon>Rhabditida</taxon>
        <taxon>Tylenchina</taxon>
        <taxon>Panagrolaimomorpha</taxon>
        <taxon>Panagrolaimoidea</taxon>
        <taxon>Panagrolaimidae</taxon>
        <taxon>Panagrolaimus</taxon>
    </lineage>
</organism>
<evidence type="ECO:0000313" key="2">
    <source>
        <dbReference type="WBParaSite" id="ES5_v2.g11551.t1"/>
    </source>
</evidence>
<evidence type="ECO:0000313" key="1">
    <source>
        <dbReference type="Proteomes" id="UP000887579"/>
    </source>
</evidence>
<sequence length="215" mass="25442">MFSKILPFVLIILLSFFDFTNSILQKRWISNDNNIRKLSRVLLQCPNLHKLEDTPVRWCLNDTDIRDHKLKRATITKNSRLHISVLYENDIITCGANVSCLCGSNCSKNFYNFIFNFSYIEENEEYCAKHGLPKREKSVAGFETIICDCYYGFYGEFCEYESKSRHWMLVFFWFIIASVLVSLLLALLRQKFQARFRPTNNRLRFVDILNIDLQE</sequence>